<proteinExistence type="inferred from homology"/>
<dbReference type="PANTHER" id="PTHR43794">
    <property type="entry name" value="AMINOHYDROLASE SSNA-RELATED"/>
    <property type="match status" value="1"/>
</dbReference>
<dbReference type="GO" id="GO:0090614">
    <property type="term" value="F:5'-methylthioadenosine deaminase activity"/>
    <property type="evidence" value="ECO:0007669"/>
    <property type="project" value="UniProtKB-UniRule"/>
</dbReference>
<keyword evidence="4 5" id="KW-0862">Zinc</keyword>
<dbReference type="GO" id="GO:0050270">
    <property type="term" value="F:S-adenosylhomocysteine deaminase activity"/>
    <property type="evidence" value="ECO:0007669"/>
    <property type="project" value="UniProtKB-UniRule"/>
</dbReference>
<dbReference type="Pfam" id="PF01979">
    <property type="entry name" value="Amidohydro_1"/>
    <property type="match status" value="1"/>
</dbReference>
<dbReference type="CDD" id="cd01298">
    <property type="entry name" value="ATZ_TRZ_like"/>
    <property type="match status" value="1"/>
</dbReference>
<evidence type="ECO:0000256" key="2">
    <source>
        <dbReference type="ARBA" id="ARBA00022723"/>
    </source>
</evidence>
<gene>
    <name evidence="5" type="primary">mtaD</name>
    <name evidence="8" type="ORF">SAMN04488071_2485</name>
</gene>
<dbReference type="Gene3D" id="2.30.40.10">
    <property type="entry name" value="Urease, subunit C, domain 1"/>
    <property type="match status" value="1"/>
</dbReference>
<feature type="binding site" evidence="5">
    <location>
        <position position="132"/>
    </location>
    <ligand>
        <name>substrate</name>
    </ligand>
</feature>
<dbReference type="InterPro" id="IPR050287">
    <property type="entry name" value="MTA/SAH_deaminase"/>
</dbReference>
<dbReference type="GO" id="GO:0046872">
    <property type="term" value="F:metal ion binding"/>
    <property type="evidence" value="ECO:0007669"/>
    <property type="project" value="UniProtKB-KW"/>
</dbReference>
<feature type="signal peptide" evidence="6">
    <location>
        <begin position="1"/>
        <end position="20"/>
    </location>
</feature>
<evidence type="ECO:0000256" key="1">
    <source>
        <dbReference type="ARBA" id="ARBA00006745"/>
    </source>
</evidence>
<keyword evidence="9" id="KW-1185">Reference proteome</keyword>
<keyword evidence="2 5" id="KW-0479">Metal-binding</keyword>
<evidence type="ECO:0000256" key="3">
    <source>
        <dbReference type="ARBA" id="ARBA00022801"/>
    </source>
</evidence>
<dbReference type="SUPFAM" id="SSF51556">
    <property type="entry name" value="Metallo-dependent hydrolases"/>
    <property type="match status" value="1"/>
</dbReference>
<dbReference type="InterPro" id="IPR023512">
    <property type="entry name" value="Deaminase_MtaD/DadD"/>
</dbReference>
<feature type="binding site" evidence="5">
    <location>
        <position position="103"/>
    </location>
    <ligand>
        <name>Zn(2+)</name>
        <dbReference type="ChEBI" id="CHEBI:29105"/>
    </ligand>
</feature>
<reference evidence="8 9" key="1">
    <citation type="submission" date="2016-10" db="EMBL/GenBank/DDBJ databases">
        <authorList>
            <person name="de Groot N.N."/>
        </authorList>
    </citation>
    <scope>NUCLEOTIDE SEQUENCE [LARGE SCALE GENOMIC DNA]</scope>
    <source>
        <strain evidence="8 9">CGMCC 1.9109</strain>
    </source>
</reference>
<comment type="cofactor">
    <cofactor evidence="5">
        <name>Zn(2+)</name>
        <dbReference type="ChEBI" id="CHEBI:29105"/>
    </cofactor>
    <text evidence="5">Binds 1 zinc ion per subunit.</text>
</comment>
<dbReference type="Proteomes" id="UP000183685">
    <property type="component" value="Unassembled WGS sequence"/>
</dbReference>
<dbReference type="HAMAP" id="MF_01281">
    <property type="entry name" value="MTA_SAH_deamin"/>
    <property type="match status" value="1"/>
</dbReference>
<evidence type="ECO:0000256" key="4">
    <source>
        <dbReference type="ARBA" id="ARBA00022833"/>
    </source>
</evidence>
<dbReference type="EC" id="3.5.4.31" evidence="5"/>
<dbReference type="EC" id="3.5.4.28" evidence="5"/>
<feature type="binding site" evidence="5">
    <location>
        <position position="226"/>
    </location>
    <ligand>
        <name>substrate</name>
    </ligand>
</feature>
<dbReference type="AlphaFoldDB" id="A0A1G7BFL7"/>
<sequence length="478" mass="50939">MMLKKIAKAAGLTISFVAALMTVEGSVSMSTAEDKTPVDMIVHGRYVVTMDDAKGVIEGGAVAVKDGAIVAVGTNAEIASAYSTDNEIAGDDRVLMPGLVNGHTHTAMTLFRGMADDLELMTWLTTYIFPMEGRYVDPEFIRIGSELACWEMIQSGTTSFVDMYFYPEEIAGVVDKCGLRAVITAPMIDYPSPGFKGWDDSFAAGVKFVQDWQGKNARITPGLAPHAPYTVSKEHLADVAKVARELGAPISIHVAEDKSELDTIEGKYQQTSIEELADVGMLDAQVIAAHVVWPSDSDMELVAGKSFAAIHNPTSNMKTGAGFSPVPKLLEAGVTVGLATDGAASNNNLNMWDEIHLAALIHKGVATDPTVLPAATALDLATRMGAKAAGLEGVTGALKPGLRADMIQVSVDSLRMQPLYDVVSQLVYVADQQDVVTTIVDGKLLMADGKVLTIDEADLRARVLEISARIRADVDLLK</sequence>
<dbReference type="FunFam" id="3.20.20.140:FF:000014">
    <property type="entry name" value="5-methylthioadenosine/S-adenosylhomocysteine deaminase"/>
    <property type="match status" value="1"/>
</dbReference>
<feature type="binding site" evidence="5">
    <location>
        <position position="256"/>
    </location>
    <ligand>
        <name>substrate</name>
    </ligand>
</feature>
<dbReference type="InterPro" id="IPR011059">
    <property type="entry name" value="Metal-dep_hydrolase_composite"/>
</dbReference>
<comment type="function">
    <text evidence="5">Catalyzes the deamination of 5-methylthioadenosine and S-adenosyl-L-homocysteine into 5-methylthioinosine and S-inosyl-L-homocysteine, respectively. Is also able to deaminate adenosine.</text>
</comment>
<comment type="catalytic activity">
    <reaction evidence="5">
        <text>S-methyl-5'-thioadenosine + H2O + H(+) = S-methyl-5'-thioinosine + NH4(+)</text>
        <dbReference type="Rhea" id="RHEA:25025"/>
        <dbReference type="ChEBI" id="CHEBI:15377"/>
        <dbReference type="ChEBI" id="CHEBI:15378"/>
        <dbReference type="ChEBI" id="CHEBI:17509"/>
        <dbReference type="ChEBI" id="CHEBI:28938"/>
        <dbReference type="ChEBI" id="CHEBI:48595"/>
        <dbReference type="EC" id="3.5.4.31"/>
    </reaction>
</comment>
<feature type="chain" id="PRO_5010190363" description="5-methylthioadenosine/S-adenosylhomocysteine deaminase" evidence="6">
    <location>
        <begin position="21"/>
        <end position="478"/>
    </location>
</feature>
<accession>A0A1G7BFL7</accession>
<dbReference type="STRING" id="637679.GCA_001550055_03650"/>
<organism evidence="8 9">
    <name type="scientific">Kordiimonas lacus</name>
    <dbReference type="NCBI Taxonomy" id="637679"/>
    <lineage>
        <taxon>Bacteria</taxon>
        <taxon>Pseudomonadati</taxon>
        <taxon>Pseudomonadota</taxon>
        <taxon>Alphaproteobacteria</taxon>
        <taxon>Kordiimonadales</taxon>
        <taxon>Kordiimonadaceae</taxon>
        <taxon>Kordiimonas</taxon>
    </lineage>
</organism>
<feature type="binding site" evidence="5">
    <location>
        <position position="341"/>
    </location>
    <ligand>
        <name>substrate</name>
    </ligand>
</feature>
<feature type="binding site" evidence="5">
    <location>
        <position position="341"/>
    </location>
    <ligand>
        <name>Zn(2+)</name>
        <dbReference type="ChEBI" id="CHEBI:29105"/>
    </ligand>
</feature>
<evidence type="ECO:0000313" key="8">
    <source>
        <dbReference type="EMBL" id="SDE25540.1"/>
    </source>
</evidence>
<dbReference type="EMBL" id="FNAK01000005">
    <property type="protein sequence ID" value="SDE25540.1"/>
    <property type="molecule type" value="Genomic_DNA"/>
</dbReference>
<dbReference type="InterPro" id="IPR032466">
    <property type="entry name" value="Metal_Hydrolase"/>
</dbReference>
<comment type="catalytic activity">
    <reaction evidence="5">
        <text>S-adenosyl-L-homocysteine + H2O + H(+) = S-inosyl-L-homocysteine + NH4(+)</text>
        <dbReference type="Rhea" id="RHEA:20716"/>
        <dbReference type="ChEBI" id="CHEBI:15377"/>
        <dbReference type="ChEBI" id="CHEBI:15378"/>
        <dbReference type="ChEBI" id="CHEBI:28938"/>
        <dbReference type="ChEBI" id="CHEBI:57856"/>
        <dbReference type="ChEBI" id="CHEBI:57985"/>
        <dbReference type="EC" id="3.5.4.28"/>
    </reaction>
</comment>
<feature type="domain" description="Amidohydrolase-related" evidence="7">
    <location>
        <begin position="94"/>
        <end position="444"/>
    </location>
</feature>
<evidence type="ECO:0000313" key="9">
    <source>
        <dbReference type="Proteomes" id="UP000183685"/>
    </source>
</evidence>
<evidence type="ECO:0000256" key="6">
    <source>
        <dbReference type="SAM" id="SignalP"/>
    </source>
</evidence>
<dbReference type="Gene3D" id="3.20.20.140">
    <property type="entry name" value="Metal-dependent hydrolases"/>
    <property type="match status" value="1"/>
</dbReference>
<comment type="caution">
    <text evidence="5">Lacks conserved residue(s) required for the propagation of feature annotation.</text>
</comment>
<keyword evidence="6" id="KW-0732">Signal</keyword>
<comment type="similarity">
    <text evidence="1">Belongs to the metallo-dependent hydrolases superfamily. ATZ/TRZ family.</text>
</comment>
<feature type="binding site" evidence="5">
    <location>
        <position position="105"/>
    </location>
    <ligand>
        <name>Zn(2+)</name>
        <dbReference type="ChEBI" id="CHEBI:29105"/>
    </ligand>
</feature>
<evidence type="ECO:0000259" key="7">
    <source>
        <dbReference type="Pfam" id="PF01979"/>
    </source>
</evidence>
<dbReference type="PANTHER" id="PTHR43794:SF11">
    <property type="entry name" value="AMIDOHYDROLASE-RELATED DOMAIN-CONTAINING PROTEIN"/>
    <property type="match status" value="1"/>
</dbReference>
<name>A0A1G7BFL7_9PROT</name>
<keyword evidence="3 5" id="KW-0378">Hydrolase</keyword>
<dbReference type="OrthoDB" id="9796020at2"/>
<dbReference type="SUPFAM" id="SSF51338">
    <property type="entry name" value="Composite domain of metallo-dependent hydrolases"/>
    <property type="match status" value="1"/>
</dbReference>
<evidence type="ECO:0000256" key="5">
    <source>
        <dbReference type="HAMAP-Rule" id="MF_01281"/>
    </source>
</evidence>
<dbReference type="InterPro" id="IPR006680">
    <property type="entry name" value="Amidohydro-rel"/>
</dbReference>
<feature type="binding site" evidence="5">
    <location>
        <position position="253"/>
    </location>
    <ligand>
        <name>Zn(2+)</name>
        <dbReference type="ChEBI" id="CHEBI:29105"/>
    </ligand>
</feature>
<comment type="similarity">
    <text evidence="5">Belongs to the metallo-dependent hydrolases superfamily. MTA/SAH deaminase family.</text>
</comment>
<protein>
    <recommendedName>
        <fullName evidence="5">5-methylthioadenosine/S-adenosylhomocysteine deaminase</fullName>
        <shortName evidence="5">MTA/SAH deaminase</shortName>
        <ecNumber evidence="5">3.5.4.28</ecNumber>
        <ecNumber evidence="5">3.5.4.31</ecNumber>
    </recommendedName>
</protein>